<evidence type="ECO:0000313" key="2">
    <source>
        <dbReference type="Proteomes" id="UP001231445"/>
    </source>
</evidence>
<protein>
    <submittedName>
        <fullName evidence="1">Uncharacterized protein</fullName>
    </submittedName>
</protein>
<gene>
    <name evidence="1" type="ORF">QQX03_07290</name>
</gene>
<dbReference type="EMBL" id="CP127221">
    <property type="protein sequence ID" value="WIW94781.1"/>
    <property type="molecule type" value="Genomic_DNA"/>
</dbReference>
<proteinExistence type="predicted"/>
<sequence length="54" mass="5454">MMIGKSKRMEKAGGPAMVILGAVFMGTSQVALGAAFLAIGAALITKQKKTDDAG</sequence>
<dbReference type="KEGG" id="arue:QQX03_07290"/>
<dbReference type="AlphaFoldDB" id="A0A9Y2F8C3"/>
<organism evidence="1 2">
    <name type="scientific">Altererythrobacter rubellus</name>
    <dbReference type="NCBI Taxonomy" id="2173831"/>
    <lineage>
        <taxon>Bacteria</taxon>
        <taxon>Pseudomonadati</taxon>
        <taxon>Pseudomonadota</taxon>
        <taxon>Alphaproteobacteria</taxon>
        <taxon>Sphingomonadales</taxon>
        <taxon>Erythrobacteraceae</taxon>
        <taxon>Altererythrobacter</taxon>
    </lineage>
</organism>
<keyword evidence="2" id="KW-1185">Reference proteome</keyword>
<dbReference type="RefSeq" id="WP_285975097.1">
    <property type="nucleotide sequence ID" value="NZ_CP127221.1"/>
</dbReference>
<accession>A0A9Y2F8C3</accession>
<reference evidence="1 2" key="1">
    <citation type="submission" date="2023-06" db="EMBL/GenBank/DDBJ databases">
        <title>Altererythrobacter rubellus NBRC 112769 genome.</title>
        <authorList>
            <person name="Zhang K."/>
        </authorList>
    </citation>
    <scope>NUCLEOTIDE SEQUENCE [LARGE SCALE GENOMIC DNA]</scope>
    <source>
        <strain evidence="1 2">NBRC 112769</strain>
    </source>
</reference>
<name>A0A9Y2F8C3_9SPHN</name>
<evidence type="ECO:0000313" key="1">
    <source>
        <dbReference type="EMBL" id="WIW94781.1"/>
    </source>
</evidence>
<dbReference type="Proteomes" id="UP001231445">
    <property type="component" value="Chromosome"/>
</dbReference>